<keyword evidence="2" id="KW-0732">Signal</keyword>
<evidence type="ECO:0000313" key="3">
    <source>
        <dbReference type="EMBL" id="KAG5459265.1"/>
    </source>
</evidence>
<sequence length="285" mass="29508">MMRPKSFAACLLLAAFAGQAVVAQGTPQNDGSKNGADVANDITAAGQDQDDMRSNADAVGENLLGMQGSPGPTGGPTDPTGGANKPATAAATGGKGGVDPATGETLLPLPEVSEFCKGTGQTPSDGTQQISGSCSSLPQGQIPSVDKMVSTIIVEPQNQAKLPLGQDFQVSVITANMKTGFFDAAQTEYYTQPQTLDEQGAVKGNVIIHFTALFFSFLMPAFPKLLTAQTGPLLGPLLCRQDTSTSPSRELLTRRGHRTPTRSSSSKCGRREFPLDKGVVEGGGH</sequence>
<keyword evidence="4" id="KW-1185">Reference proteome</keyword>
<dbReference type="OrthoDB" id="2336871at2759"/>
<dbReference type="Proteomes" id="UP000673691">
    <property type="component" value="Unassembled WGS sequence"/>
</dbReference>
<feature type="region of interest" description="Disordered" evidence="1">
    <location>
        <begin position="62"/>
        <end position="139"/>
    </location>
</feature>
<comment type="caution">
    <text evidence="3">The sequence shown here is derived from an EMBL/GenBank/DDBJ whole genome shotgun (WGS) entry which is preliminary data.</text>
</comment>
<dbReference type="PANTHER" id="PTHR34587">
    <property type="entry name" value="VWFA DOMAIN-CONTAINING PROTEIN"/>
    <property type="match status" value="1"/>
</dbReference>
<gene>
    <name evidence="3" type="ORF">BJ554DRAFT_351</name>
</gene>
<evidence type="ECO:0000256" key="1">
    <source>
        <dbReference type="SAM" id="MobiDB-lite"/>
    </source>
</evidence>
<accession>A0A8H7ZTX5</accession>
<dbReference type="EMBL" id="JAEFCI010007122">
    <property type="protein sequence ID" value="KAG5459265.1"/>
    <property type="molecule type" value="Genomic_DNA"/>
</dbReference>
<dbReference type="AlphaFoldDB" id="A0A8H7ZTX5"/>
<dbReference type="InterPro" id="IPR053216">
    <property type="entry name" value="Appressorial_penetr-assoc"/>
</dbReference>
<reference evidence="3 4" key="1">
    <citation type="journal article" name="Sci. Rep.">
        <title>Genome-scale phylogenetic analyses confirm Olpidium as the closest living zoosporic fungus to the non-flagellated, terrestrial fungi.</title>
        <authorList>
            <person name="Chang Y."/>
            <person name="Rochon D."/>
            <person name="Sekimoto S."/>
            <person name="Wang Y."/>
            <person name="Chovatia M."/>
            <person name="Sandor L."/>
            <person name="Salamov A."/>
            <person name="Grigoriev I.V."/>
            <person name="Stajich J.E."/>
            <person name="Spatafora J.W."/>
        </authorList>
    </citation>
    <scope>NUCLEOTIDE SEQUENCE [LARGE SCALE GENOMIC DNA]</scope>
    <source>
        <strain evidence="3">S191</strain>
    </source>
</reference>
<evidence type="ECO:0000313" key="4">
    <source>
        <dbReference type="Proteomes" id="UP000673691"/>
    </source>
</evidence>
<dbReference type="PANTHER" id="PTHR34587:SF2">
    <property type="entry name" value="G-PROTEIN COUPLED RECEPTORS FAMILY 1 PROFILE DOMAIN-CONTAINING PROTEIN"/>
    <property type="match status" value="1"/>
</dbReference>
<feature type="non-terminal residue" evidence="3">
    <location>
        <position position="285"/>
    </location>
</feature>
<feature type="compositionally biased region" description="Basic and acidic residues" evidence="1">
    <location>
        <begin position="269"/>
        <end position="285"/>
    </location>
</feature>
<evidence type="ECO:0000256" key="2">
    <source>
        <dbReference type="SAM" id="SignalP"/>
    </source>
</evidence>
<organism evidence="3 4">
    <name type="scientific">Olpidium bornovanus</name>
    <dbReference type="NCBI Taxonomy" id="278681"/>
    <lineage>
        <taxon>Eukaryota</taxon>
        <taxon>Fungi</taxon>
        <taxon>Fungi incertae sedis</taxon>
        <taxon>Olpidiomycota</taxon>
        <taxon>Olpidiomycotina</taxon>
        <taxon>Olpidiomycetes</taxon>
        <taxon>Olpidiales</taxon>
        <taxon>Olpidiaceae</taxon>
        <taxon>Olpidium</taxon>
    </lineage>
</organism>
<feature type="compositionally biased region" description="Low complexity" evidence="1">
    <location>
        <begin position="75"/>
        <end position="92"/>
    </location>
</feature>
<name>A0A8H7ZTX5_9FUNG</name>
<feature type="compositionally biased region" description="Polar residues" evidence="1">
    <location>
        <begin position="119"/>
        <end position="139"/>
    </location>
</feature>
<feature type="chain" id="PRO_5034349920" evidence="2">
    <location>
        <begin position="24"/>
        <end position="285"/>
    </location>
</feature>
<feature type="region of interest" description="Disordered" evidence="1">
    <location>
        <begin position="239"/>
        <end position="285"/>
    </location>
</feature>
<feature type="signal peptide" evidence="2">
    <location>
        <begin position="1"/>
        <end position="23"/>
    </location>
</feature>
<protein>
    <submittedName>
        <fullName evidence="3">Uncharacterized protein</fullName>
    </submittedName>
</protein>
<proteinExistence type="predicted"/>